<evidence type="ECO:0000313" key="2">
    <source>
        <dbReference type="EMBL" id="CAK9051723.1"/>
    </source>
</evidence>
<keyword evidence="3" id="KW-1185">Reference proteome</keyword>
<evidence type="ECO:0000256" key="1">
    <source>
        <dbReference type="SAM" id="MobiDB-lite"/>
    </source>
</evidence>
<dbReference type="EMBL" id="CAXAMM010022281">
    <property type="protein sequence ID" value="CAK9051723.1"/>
    <property type="molecule type" value="Genomic_DNA"/>
</dbReference>
<gene>
    <name evidence="2" type="ORF">SCF082_LOCUS28366</name>
</gene>
<feature type="compositionally biased region" description="Basic and acidic residues" evidence="1">
    <location>
        <begin position="1"/>
        <end position="11"/>
    </location>
</feature>
<comment type="caution">
    <text evidence="2">The sequence shown here is derived from an EMBL/GenBank/DDBJ whole genome shotgun (WGS) entry which is preliminary data.</text>
</comment>
<proteinExistence type="predicted"/>
<sequence>MWILRSQDENGAHGNSPEETPAPPMKCFQQCSTPCFALCISLSSRLRRDFPEKGDCCYGIFQNHHGVGQEILKICRSEGVRDRFRSIIVFSTPKDQWAHWASPFFSLLTSKAKTAIEQFLNRPGVRAMRSVDTNFYVVLSLRGFSRGPPLLPELDASEGHAHSIKNGISTGKHLGISSWSRFQGRFHLAEYLEQFLEKLGFRVQTFPNLDGRSLVSYQCVMLRGQWEDAKDVFQPVFNLHRAAYRHANGGTAAPSLRLGQITGERLRAWEVLSMLNASCVAVFGGLSPMRIAPTARTSDHSFVQSRNDCFQAVRVFQVHEITSEGSSKRPGSMYTRQCLH</sequence>
<dbReference type="Proteomes" id="UP001642464">
    <property type="component" value="Unassembled WGS sequence"/>
</dbReference>
<reference evidence="2 3" key="1">
    <citation type="submission" date="2024-02" db="EMBL/GenBank/DDBJ databases">
        <authorList>
            <person name="Chen Y."/>
            <person name="Shah S."/>
            <person name="Dougan E. K."/>
            <person name="Thang M."/>
            <person name="Chan C."/>
        </authorList>
    </citation>
    <scope>NUCLEOTIDE SEQUENCE [LARGE SCALE GENOMIC DNA]</scope>
</reference>
<organism evidence="2 3">
    <name type="scientific">Durusdinium trenchii</name>
    <dbReference type="NCBI Taxonomy" id="1381693"/>
    <lineage>
        <taxon>Eukaryota</taxon>
        <taxon>Sar</taxon>
        <taxon>Alveolata</taxon>
        <taxon>Dinophyceae</taxon>
        <taxon>Suessiales</taxon>
        <taxon>Symbiodiniaceae</taxon>
        <taxon>Durusdinium</taxon>
    </lineage>
</organism>
<accession>A0ABP0MKQ7</accession>
<feature type="region of interest" description="Disordered" evidence="1">
    <location>
        <begin position="1"/>
        <end position="21"/>
    </location>
</feature>
<protein>
    <submittedName>
        <fullName evidence="2">Voltage-dependent T-type calcium channel subunit alpha-1H</fullName>
    </submittedName>
</protein>
<evidence type="ECO:0000313" key="3">
    <source>
        <dbReference type="Proteomes" id="UP001642464"/>
    </source>
</evidence>
<name>A0ABP0MKQ7_9DINO</name>